<evidence type="ECO:0000256" key="2">
    <source>
        <dbReference type="ARBA" id="ARBA00022475"/>
    </source>
</evidence>
<dbReference type="GO" id="GO:0004888">
    <property type="term" value="F:transmembrane signaling receptor activity"/>
    <property type="evidence" value="ECO:0007669"/>
    <property type="project" value="InterPro"/>
</dbReference>
<dbReference type="CDD" id="cd06225">
    <property type="entry name" value="HAMP"/>
    <property type="match status" value="1"/>
</dbReference>
<evidence type="ECO:0000256" key="5">
    <source>
        <dbReference type="ARBA" id="ARBA00022989"/>
    </source>
</evidence>
<dbReference type="Proteomes" id="UP000598467">
    <property type="component" value="Unassembled WGS sequence"/>
</dbReference>
<dbReference type="InterPro" id="IPR004090">
    <property type="entry name" value="Chemotax_Me-accpt_rcpt"/>
</dbReference>
<sequence>MVGVTFASCVAVGIGGYLNARSGLKQAAQGELTMVARARQALVGMRLEGLAGSLSNVSSGAGAALALNDMNSALVNLENDRASLKEYFQPDGSTPAERAEKTGKDNKTMYAWRHTDVHGSFFSEWKNGNYADIYVLNKEGRVIYTVTKSADFLEKVDGDMLKDTALATVYKEAMAGEKGQQFFSKFEKYGPAGGEASMFIGSPAFLTSFTGEELGGVVVIRINSGYLEAVTNDRKGLGETGQVYMVNQDGTLITNQPLSAEPTALTKTMASELVTKAAGGMETKGMMTGQDGVDRLMVAEPVTFGDESWAMVAELSEAESMASVDEMRNSMILSTLITVGIAAVIALFFSRSITNPLGTLVTALEDIARGNHSADISAARRGDEIGDIGRAVVKIRENAAEEQERRAELEAQNARTQAEQRKEMLGGLAAEFEASVGKVVEHVTHSAMTLRDAADEMRKMTEESGDTSTRAAQVSADAMNEVQSIATASDQLSSSIQEISSLIERSSAVAQTATVRAESTNSTVRSLAEAANRIGEVVTLISDIADQTNLLALNATIEAARAGEAGKGFAVVASEVKELASQTGKATGEIQQQIDAIRQATEEAVSAIGEIQETIGEITQSVTDVSAAVTEQSFATRGIAENTQRAAEGTSRVSEDISNVSEMSQKTNESANVFTEKVAELSEQASHLDREVRGFLSQVRSA</sequence>
<comment type="similarity">
    <text evidence="8">Belongs to the methyl-accepting chemotaxis (MCP) protein family.</text>
</comment>
<evidence type="ECO:0000313" key="14">
    <source>
        <dbReference type="EMBL" id="MBD1545836.1"/>
    </source>
</evidence>
<keyword evidence="7 9" id="KW-0807">Transducer</keyword>
<dbReference type="CDD" id="cd18774">
    <property type="entry name" value="PDC2_HK_sensor"/>
    <property type="match status" value="1"/>
</dbReference>
<dbReference type="InterPro" id="IPR004089">
    <property type="entry name" value="MCPsignal_dom"/>
</dbReference>
<evidence type="ECO:0000313" key="15">
    <source>
        <dbReference type="Proteomes" id="UP000598467"/>
    </source>
</evidence>
<dbReference type="Gene3D" id="3.30.450.20">
    <property type="entry name" value="PAS domain"/>
    <property type="match status" value="1"/>
</dbReference>
<dbReference type="InterPro" id="IPR003660">
    <property type="entry name" value="HAMP_dom"/>
</dbReference>
<accession>A0A926NWY5</accession>
<reference evidence="14" key="1">
    <citation type="submission" date="2020-05" db="EMBL/GenBank/DDBJ databases">
        <title>Identification of trans-AT polyketide cluster in two marine bacteria, producers of a novel glutaramide-containing polyketide sesbanimide D and analogs.</title>
        <authorList>
            <person name="Kacar D."/>
            <person name="Rodriguez P."/>
            <person name="Canedo L."/>
            <person name="Gonzalez E."/>
            <person name="Galan B."/>
            <person name="De La Calle F."/>
            <person name="Garcia J.L."/>
        </authorList>
    </citation>
    <scope>NUCLEOTIDE SEQUENCE</scope>
    <source>
        <strain evidence="14">PHM038</strain>
    </source>
</reference>
<protein>
    <submittedName>
        <fullName evidence="14">HAMP domain-containing protein</fullName>
    </submittedName>
</protein>
<proteinExistence type="inferred from homology"/>
<comment type="caution">
    <text evidence="14">The sequence shown here is derived from an EMBL/GenBank/DDBJ whole genome shotgun (WGS) entry which is preliminary data.</text>
</comment>
<evidence type="ECO:0000256" key="9">
    <source>
        <dbReference type="PROSITE-ProRule" id="PRU00284"/>
    </source>
</evidence>
<keyword evidence="3" id="KW-0145">Chemotaxis</keyword>
<dbReference type="GO" id="GO:0005886">
    <property type="term" value="C:plasma membrane"/>
    <property type="evidence" value="ECO:0007669"/>
    <property type="project" value="UniProtKB-SubCell"/>
</dbReference>
<dbReference type="PANTHER" id="PTHR32089">
    <property type="entry name" value="METHYL-ACCEPTING CHEMOTAXIS PROTEIN MCPB"/>
    <property type="match status" value="1"/>
</dbReference>
<organism evidence="14 15">
    <name type="scientific">Roseibium aggregatum</name>
    <dbReference type="NCBI Taxonomy" id="187304"/>
    <lineage>
        <taxon>Bacteria</taxon>
        <taxon>Pseudomonadati</taxon>
        <taxon>Pseudomonadota</taxon>
        <taxon>Alphaproteobacteria</taxon>
        <taxon>Hyphomicrobiales</taxon>
        <taxon>Stappiaceae</taxon>
        <taxon>Roseibium</taxon>
    </lineage>
</organism>
<dbReference type="AlphaFoldDB" id="A0A926NWY5"/>
<dbReference type="GO" id="GO:0006935">
    <property type="term" value="P:chemotaxis"/>
    <property type="evidence" value="ECO:0007669"/>
    <property type="project" value="UniProtKB-KW"/>
</dbReference>
<dbReference type="SMART" id="SM00304">
    <property type="entry name" value="HAMP"/>
    <property type="match status" value="2"/>
</dbReference>
<dbReference type="Pfam" id="PF00015">
    <property type="entry name" value="MCPsignal"/>
    <property type="match status" value="1"/>
</dbReference>
<feature type="domain" description="HAMP" evidence="13">
    <location>
        <begin position="351"/>
        <end position="404"/>
    </location>
</feature>
<evidence type="ECO:0000259" key="12">
    <source>
        <dbReference type="PROSITE" id="PS50111"/>
    </source>
</evidence>
<dbReference type="PROSITE" id="PS50111">
    <property type="entry name" value="CHEMOTAXIS_TRANSDUC_2"/>
    <property type="match status" value="1"/>
</dbReference>
<dbReference type="SUPFAM" id="SSF58104">
    <property type="entry name" value="Methyl-accepting chemotaxis protein (MCP) signaling domain"/>
    <property type="match status" value="1"/>
</dbReference>
<evidence type="ECO:0000256" key="8">
    <source>
        <dbReference type="ARBA" id="ARBA00029447"/>
    </source>
</evidence>
<evidence type="ECO:0000256" key="1">
    <source>
        <dbReference type="ARBA" id="ARBA00004651"/>
    </source>
</evidence>
<dbReference type="Gene3D" id="1.10.287.950">
    <property type="entry name" value="Methyl-accepting chemotaxis protein"/>
    <property type="match status" value="1"/>
</dbReference>
<dbReference type="SMART" id="SM00283">
    <property type="entry name" value="MA"/>
    <property type="match status" value="1"/>
</dbReference>
<dbReference type="SUPFAM" id="SSF158472">
    <property type="entry name" value="HAMP domain-like"/>
    <property type="match status" value="1"/>
</dbReference>
<feature type="compositionally biased region" description="Polar residues" evidence="11">
    <location>
        <begin position="656"/>
        <end position="668"/>
    </location>
</feature>
<evidence type="ECO:0000256" key="3">
    <source>
        <dbReference type="ARBA" id="ARBA00022500"/>
    </source>
</evidence>
<feature type="domain" description="Methyl-accepting transducer" evidence="12">
    <location>
        <begin position="446"/>
        <end position="679"/>
    </location>
</feature>
<evidence type="ECO:0000256" key="4">
    <source>
        <dbReference type="ARBA" id="ARBA00022692"/>
    </source>
</evidence>
<dbReference type="Pfam" id="PF00672">
    <property type="entry name" value="HAMP"/>
    <property type="match status" value="1"/>
</dbReference>
<comment type="subcellular location">
    <subcellularLocation>
        <location evidence="1">Cell membrane</location>
        <topology evidence="1">Multi-pass membrane protein</topology>
    </subcellularLocation>
</comment>
<evidence type="ECO:0000256" key="10">
    <source>
        <dbReference type="SAM" id="Coils"/>
    </source>
</evidence>
<name>A0A926NWY5_9HYPH</name>
<dbReference type="InterPro" id="IPR033479">
    <property type="entry name" value="dCache_1"/>
</dbReference>
<dbReference type="PRINTS" id="PR00260">
    <property type="entry name" value="CHEMTRNSDUCR"/>
</dbReference>
<dbReference type="Pfam" id="PF02743">
    <property type="entry name" value="dCache_1"/>
    <property type="match status" value="1"/>
</dbReference>
<keyword evidence="5" id="KW-1133">Transmembrane helix</keyword>
<dbReference type="GO" id="GO:0007165">
    <property type="term" value="P:signal transduction"/>
    <property type="evidence" value="ECO:0007669"/>
    <property type="project" value="UniProtKB-KW"/>
</dbReference>
<keyword evidence="4" id="KW-0812">Transmembrane</keyword>
<feature type="region of interest" description="Disordered" evidence="11">
    <location>
        <begin position="643"/>
        <end position="668"/>
    </location>
</feature>
<keyword evidence="2" id="KW-1003">Cell membrane</keyword>
<dbReference type="PROSITE" id="PS50885">
    <property type="entry name" value="HAMP"/>
    <property type="match status" value="1"/>
</dbReference>
<evidence type="ECO:0000256" key="6">
    <source>
        <dbReference type="ARBA" id="ARBA00023136"/>
    </source>
</evidence>
<evidence type="ECO:0000256" key="7">
    <source>
        <dbReference type="ARBA" id="ARBA00023224"/>
    </source>
</evidence>
<dbReference type="EMBL" id="JABFCZ010000006">
    <property type="protein sequence ID" value="MBD1545836.1"/>
    <property type="molecule type" value="Genomic_DNA"/>
</dbReference>
<keyword evidence="6" id="KW-0472">Membrane</keyword>
<keyword evidence="10" id="KW-0175">Coiled coil</keyword>
<evidence type="ECO:0000256" key="11">
    <source>
        <dbReference type="SAM" id="MobiDB-lite"/>
    </source>
</evidence>
<dbReference type="PANTHER" id="PTHR32089:SF112">
    <property type="entry name" value="LYSOZYME-LIKE PROTEIN-RELATED"/>
    <property type="match status" value="1"/>
</dbReference>
<gene>
    <name evidence="14" type="ORF">HK439_06145</name>
</gene>
<dbReference type="Gene3D" id="1.10.8.500">
    <property type="entry name" value="HAMP domain in histidine kinase"/>
    <property type="match status" value="1"/>
</dbReference>
<evidence type="ECO:0000259" key="13">
    <source>
        <dbReference type="PROSITE" id="PS50885"/>
    </source>
</evidence>
<feature type="coiled-coil region" evidence="10">
    <location>
        <begin position="392"/>
        <end position="419"/>
    </location>
</feature>